<sequence>MPSTVWDVLKKRYAVTGEIRTVRWGETPKTRGTGLYVVSLSADPRSLQGCLPAAPIDHSALDDWLTRCPELHLDGKRPTAEQLAAKLQRFWFSDEVVLYMGLTADSLRRRITAYYKTALGAAGPHAGGYFLKTLSCLEQLHVHYAVGDGTAVEERRALLAFSEGLSDESRSRLRGPRDGLPFANICWAAGGKKVHGLTGTRSRKGKSVTTKPQTKKPTLHAEMARILEPVDGAWYPCEALAKDVNEAKRYRKKDGSAASPWQVWARARNYPELFEVAAGMVRLVD</sequence>
<evidence type="ECO:0000313" key="1">
    <source>
        <dbReference type="EMBL" id="MBI5170533.1"/>
    </source>
</evidence>
<reference evidence="1" key="1">
    <citation type="submission" date="2020-07" db="EMBL/GenBank/DDBJ databases">
        <title>Huge and variable diversity of episymbiotic CPR bacteria and DPANN archaea in groundwater ecosystems.</title>
        <authorList>
            <person name="He C.Y."/>
            <person name="Keren R."/>
            <person name="Whittaker M."/>
            <person name="Farag I.F."/>
            <person name="Doudna J."/>
            <person name="Cate J.H.D."/>
            <person name="Banfield J.F."/>
        </authorList>
    </citation>
    <scope>NUCLEOTIDE SEQUENCE</scope>
    <source>
        <strain evidence="1">NC_groundwater_1813_Pr3_B-0.1um_71_17</strain>
    </source>
</reference>
<evidence type="ECO:0000313" key="2">
    <source>
        <dbReference type="Proteomes" id="UP000696931"/>
    </source>
</evidence>
<gene>
    <name evidence="1" type="ORF">HZA61_13680</name>
</gene>
<protein>
    <submittedName>
        <fullName evidence="1">Uncharacterized protein</fullName>
    </submittedName>
</protein>
<dbReference type="EMBL" id="JACRIW010000097">
    <property type="protein sequence ID" value="MBI5170533.1"/>
    <property type="molecule type" value="Genomic_DNA"/>
</dbReference>
<organism evidence="1 2">
    <name type="scientific">Eiseniibacteriota bacterium</name>
    <dbReference type="NCBI Taxonomy" id="2212470"/>
    <lineage>
        <taxon>Bacteria</taxon>
        <taxon>Candidatus Eiseniibacteriota</taxon>
    </lineage>
</organism>
<comment type="caution">
    <text evidence="1">The sequence shown here is derived from an EMBL/GenBank/DDBJ whole genome shotgun (WGS) entry which is preliminary data.</text>
</comment>
<proteinExistence type="predicted"/>
<accession>A0A933W414</accession>
<dbReference type="Proteomes" id="UP000696931">
    <property type="component" value="Unassembled WGS sequence"/>
</dbReference>
<dbReference type="AlphaFoldDB" id="A0A933W414"/>
<name>A0A933W414_UNCEI</name>